<dbReference type="PROSITE" id="PS50853">
    <property type="entry name" value="FN3"/>
    <property type="match status" value="2"/>
</dbReference>
<evidence type="ECO:0000259" key="3">
    <source>
        <dbReference type="PROSITE" id="PS50022"/>
    </source>
</evidence>
<dbReference type="InterPro" id="IPR003961">
    <property type="entry name" value="FN3_dom"/>
</dbReference>
<reference evidence="5 6" key="1">
    <citation type="journal article" date="2016" name="Nat. Commun.">
        <title>Thousands of microbial genomes shed light on interconnected biogeochemical processes in an aquifer system.</title>
        <authorList>
            <person name="Anantharaman K."/>
            <person name="Brown C.T."/>
            <person name="Hug L.A."/>
            <person name="Sharon I."/>
            <person name="Castelle C.J."/>
            <person name="Probst A.J."/>
            <person name="Thomas B.C."/>
            <person name="Singh A."/>
            <person name="Wilkins M.J."/>
            <person name="Karaoz U."/>
            <person name="Brodie E.L."/>
            <person name="Williams K.H."/>
            <person name="Hubbard S.S."/>
            <person name="Banfield J.F."/>
        </authorList>
    </citation>
    <scope>NUCLEOTIDE SEQUENCE [LARGE SCALE GENOMIC DNA]</scope>
</reference>
<evidence type="ECO:0000259" key="4">
    <source>
        <dbReference type="PROSITE" id="PS50853"/>
    </source>
</evidence>
<feature type="domain" description="Fibronectin type-III" evidence="4">
    <location>
        <begin position="1404"/>
        <end position="1501"/>
    </location>
</feature>
<evidence type="ECO:0000313" key="6">
    <source>
        <dbReference type="Proteomes" id="UP000178583"/>
    </source>
</evidence>
<evidence type="ECO:0000313" key="5">
    <source>
        <dbReference type="EMBL" id="OGD64219.1"/>
    </source>
</evidence>
<dbReference type="Gene3D" id="2.60.120.260">
    <property type="entry name" value="Galactose-binding domain-like"/>
    <property type="match status" value="2"/>
</dbReference>
<gene>
    <name evidence="5" type="ORF">A2215_04175</name>
</gene>
<evidence type="ECO:0008006" key="7">
    <source>
        <dbReference type="Google" id="ProtNLM"/>
    </source>
</evidence>
<dbReference type="InterPro" id="IPR008963">
    <property type="entry name" value="Purple_acid_Pase-like_N"/>
</dbReference>
<dbReference type="GO" id="GO:0003993">
    <property type="term" value="F:acid phosphatase activity"/>
    <property type="evidence" value="ECO:0007669"/>
    <property type="project" value="InterPro"/>
</dbReference>
<dbReference type="Gene3D" id="2.60.40.380">
    <property type="entry name" value="Purple acid phosphatase-like, N-terminal"/>
    <property type="match status" value="1"/>
</dbReference>
<keyword evidence="2" id="KW-1133">Transmembrane helix</keyword>
<dbReference type="InterPro" id="IPR015914">
    <property type="entry name" value="PAPs_N"/>
</dbReference>
<dbReference type="Pfam" id="PF16656">
    <property type="entry name" value="Pur_ac_phosph_N"/>
    <property type="match status" value="1"/>
</dbReference>
<dbReference type="InterPro" id="IPR013783">
    <property type="entry name" value="Ig-like_fold"/>
</dbReference>
<organism evidence="5 6">
    <name type="scientific">Candidatus Berkelbacteria bacterium RIFOXYA2_FULL_43_10</name>
    <dbReference type="NCBI Taxonomy" id="1797472"/>
    <lineage>
        <taxon>Bacteria</taxon>
        <taxon>Candidatus Berkelbacteria</taxon>
    </lineage>
</organism>
<feature type="compositionally biased region" description="Polar residues" evidence="1">
    <location>
        <begin position="1405"/>
        <end position="1414"/>
    </location>
</feature>
<feature type="transmembrane region" description="Helical" evidence="2">
    <location>
        <begin position="12"/>
        <end position="32"/>
    </location>
</feature>
<dbReference type="EMBL" id="MEZY01000021">
    <property type="protein sequence ID" value="OGD64219.1"/>
    <property type="molecule type" value="Genomic_DNA"/>
</dbReference>
<keyword evidence="2" id="KW-0472">Membrane</keyword>
<dbReference type="SUPFAM" id="SSF49785">
    <property type="entry name" value="Galactose-binding domain-like"/>
    <property type="match status" value="3"/>
</dbReference>
<dbReference type="InterPro" id="IPR008979">
    <property type="entry name" value="Galactose-bd-like_sf"/>
</dbReference>
<dbReference type="SUPFAM" id="SSF49265">
    <property type="entry name" value="Fibronectin type III"/>
    <property type="match status" value="2"/>
</dbReference>
<name>A0A1F5E9X3_9BACT</name>
<evidence type="ECO:0000256" key="1">
    <source>
        <dbReference type="SAM" id="MobiDB-lite"/>
    </source>
</evidence>
<dbReference type="GO" id="GO:0046872">
    <property type="term" value="F:metal ion binding"/>
    <property type="evidence" value="ECO:0007669"/>
    <property type="project" value="InterPro"/>
</dbReference>
<dbReference type="Gene3D" id="2.60.40.10">
    <property type="entry name" value="Immunoglobulins"/>
    <property type="match status" value="3"/>
</dbReference>
<dbReference type="InterPro" id="IPR036116">
    <property type="entry name" value="FN3_sf"/>
</dbReference>
<keyword evidence="2" id="KW-0812">Transmembrane</keyword>
<dbReference type="SUPFAM" id="SSF49363">
    <property type="entry name" value="Purple acid phosphatase, N-terminal domain"/>
    <property type="match status" value="1"/>
</dbReference>
<dbReference type="CDD" id="cd00063">
    <property type="entry name" value="FN3"/>
    <property type="match status" value="1"/>
</dbReference>
<dbReference type="SMART" id="SM00060">
    <property type="entry name" value="FN3"/>
    <property type="match status" value="6"/>
</dbReference>
<dbReference type="Proteomes" id="UP000178583">
    <property type="component" value="Unassembled WGS sequence"/>
</dbReference>
<feature type="region of interest" description="Disordered" evidence="1">
    <location>
        <begin position="1384"/>
        <end position="1414"/>
    </location>
</feature>
<dbReference type="InterPro" id="IPR000421">
    <property type="entry name" value="FA58C"/>
</dbReference>
<evidence type="ECO:0000256" key="2">
    <source>
        <dbReference type="SAM" id="Phobius"/>
    </source>
</evidence>
<comment type="caution">
    <text evidence="5">The sequence shown here is derived from an EMBL/GenBank/DDBJ whole genome shotgun (WGS) entry which is preliminary data.</text>
</comment>
<feature type="domain" description="F5/8 type C" evidence="3">
    <location>
        <begin position="488"/>
        <end position="637"/>
    </location>
</feature>
<dbReference type="PROSITE" id="PS50022">
    <property type="entry name" value="FA58C_3"/>
    <property type="match status" value="1"/>
</dbReference>
<proteinExistence type="predicted"/>
<feature type="domain" description="Fibronectin type-III" evidence="4">
    <location>
        <begin position="1502"/>
        <end position="1592"/>
    </location>
</feature>
<accession>A0A1F5E9X3</accession>
<dbReference type="STRING" id="1797472.A2215_04175"/>
<dbReference type="Pfam" id="PF00754">
    <property type="entry name" value="F5_F8_type_C"/>
    <property type="match status" value="1"/>
</dbReference>
<sequence length="1813" mass="194813">MEKREISFSKRKTFIFVATFTAIVFVVINLILPLGGDRVTHASTNTWTFTTPGGYTFDDGEIESSSNNLQLKLNSTTDTFDLANGRLHNNTIIDLASDENNYYVVTSAGLDIINQTSHERIGYMQYSGGFTSVAVANGYLYAGKNTLGIWRWQISSISGSTAVPDIRYSALTSPAITSSNVLKIDAKYINGVTYIAVALSNTANLIKDDLGTPTVLEATTAGWTCQSVALSDSGDLYYNMYSNRTSGSILAKYNAISMGAGWTYSQNSADYGNDYTPAHGPNPTYYGVTDISVSTDTSTARAGDNTLYVSTTDGLNIIQENQATAASGTLKEVNKSANGSNLAAGTAAQGRLATGASNTLDGNTGSYYFPNQTFKQDWLEYDLGTSKTFNKLKQLYWSTSPYSPKDFSVQTSSQGTSSNIASSATMRGTPWQGGVSYQPSKASDDNAGSFFYSSYPASRGPIMLEADYASDQTFGGVDMQYYSDAGYTGKDYLVQTSTTTTSDDVTISKAATSSTTLTTYTASRAIDDNISNQWISNQATNTAPQWLKVDLGSTQDVAGVHWINSSGYSTKDFEVQYSTNDVDWIPAHSQTGVTTNTVRVVFDSTVSARYVRLYVTQSGAPDDANGVRIDEFEAFSSMFETGMTTRVTVTDNSQGAKASTFSPVSAKAIRIYVTATDASNPLIVSEMKIYSSMFDGGTVNTLASRTNNTDLTSDVVFDETIARYLRIMITGYNSGSLVSEVELYNTSLPTLTPETISSVSYDSNNARLYLANNYSPPEDGQMTRLDGVLTADPSVGAVYTDSTSPALASREVSRVKYISDSKLIAGTLSAGVTFIGQRYSTTLPTIRPSSSFSPSPWANWTGFSESATKNGGEIYYQLSNDGGSTWYYWNGDSWAEAGVSDYNTILDINSHIKTFGEGSGDFTWKAFLESNGGQQVVITSITLTYNPDGVDPTTNASVMTASYGGNSISSGSWTNAPLPAFEWTEGVDDDEGLGILGYCMYLGTSATADPQTDKGILGTSQSENSTCPFITASESLTLVLGTTLDSALSDGSTYYLRVRAIDEGENLYTNADISIYSLFTYKFDSTNPSVPAFVSASPSGYTSINSYSFIWPTSGEFAASDPGAPATGSGIVGYNYKSAVQSGDYSAWSDLVVNSPITLSDIAYQEGANVFYLRAIDDAGNNSQAVQVTFYYAGSAPTEPQDLSVAPETSEGNPATQNSFSFNWSEPVSYNGSIKQYYYSINTPPNANNTSIASSTSLSASSFATQQGKNTFYIVAEDEAGNVSYSIYASVDFYCQTEAPGMPVSVGITDSSSRAVSDFRLTVTWSAPVTGGSVARYLAYMSIDGEVYSQIASVASTGIIDSGLSTDVRYYYKIFAQDNAGAMSADPGAGGAVSKQPTGKYITPPTITSQPRVNSGATSAQISWVTNRNSDSFVEYGTSTSYDSSFGVREETTEHNVAITSLTPGTVYHFRVQSLDPGDLIDYSQNSGYSADAVFETTAAPALSNVKFSDITTNSAILSYETNKASTSKVEYGTSTDYGKTIDDTSSGGVTKHTIHLENLEDGTTYQLKVSITDEEGNIVFSPGHAFSTLPLPKIENVRFESLKGEAETTVKMTWNTNVETSGFIEYSSEGGIKKELAMGEYKTLHEFIVNGLEDQKTYSFQAVSRDKFGNETRSGYNTFITPIDTRPPRISDVTIETSNVGVSNEDKAQMVVSWKTDEPATSQVEYSEGIFGDTYNQSTSEDKTTTTSHLVIVSGLKDKTPYHLRVVSSDKGDNTTNSDDATVILGEVQRSILTIILTALESAFGWLGGLVR</sequence>
<protein>
    <recommendedName>
        <fullName evidence="7">F5/8 type C domain-containing protein</fullName>
    </recommendedName>
</protein>